<gene>
    <name evidence="1" type="ORF">D3Y59_09565</name>
</gene>
<dbReference type="Proteomes" id="UP000262802">
    <property type="component" value="Chromosome"/>
</dbReference>
<proteinExistence type="predicted"/>
<name>A0A3B7RT33_9BACT</name>
<accession>A0A3B7RT33</accession>
<dbReference type="OrthoDB" id="795392at2"/>
<sequence length="237" mass="26584">MIVIDNPQGFIKWYGVFAALFMASCGKQGQQGDTGKHTFGKRTAESTMLTDTAGAYKLSSGWLKPKKSFEFNDSAWVSADTLFLVTCAEFVYYPFGNIKDESMLGKSLLKGFKVNKQVTRLRDGEASTYHSLIKGKDRLLLFFAKDDSPDSYWGSYIIKGELRDSTVALTNKVKVGMSANQFYSTFLTAIDAGLQQKIKFVVLEPCIDNPRHIYELSEGKLESIRFDCLACDKEVDY</sequence>
<reference evidence="1 2" key="1">
    <citation type="submission" date="2018-09" db="EMBL/GenBank/DDBJ databases">
        <title>Hymenobacter medium sp. nov., isolated from R2A medium.</title>
        <authorList>
            <person name="Yingchao G."/>
        </authorList>
    </citation>
    <scope>NUCLEOTIDE SEQUENCE [LARGE SCALE GENOMIC DNA]</scope>
    <source>
        <strain evidence="2">sh-6</strain>
    </source>
</reference>
<keyword evidence="2" id="KW-1185">Reference proteome</keyword>
<evidence type="ECO:0000313" key="1">
    <source>
        <dbReference type="EMBL" id="AYA37277.1"/>
    </source>
</evidence>
<protein>
    <submittedName>
        <fullName evidence="1">Uncharacterized protein</fullName>
    </submittedName>
</protein>
<dbReference type="AlphaFoldDB" id="A0A3B7RT33"/>
<dbReference type="KEGG" id="hyh:D3Y59_09565"/>
<evidence type="ECO:0000313" key="2">
    <source>
        <dbReference type="Proteomes" id="UP000262802"/>
    </source>
</evidence>
<organism evidence="1 2">
    <name type="scientific">Hymenobacter oligotrophus</name>
    <dbReference type="NCBI Taxonomy" id="2319843"/>
    <lineage>
        <taxon>Bacteria</taxon>
        <taxon>Pseudomonadati</taxon>
        <taxon>Bacteroidota</taxon>
        <taxon>Cytophagia</taxon>
        <taxon>Cytophagales</taxon>
        <taxon>Hymenobacteraceae</taxon>
        <taxon>Hymenobacter</taxon>
    </lineage>
</organism>
<dbReference type="EMBL" id="CP032317">
    <property type="protein sequence ID" value="AYA37277.1"/>
    <property type="molecule type" value="Genomic_DNA"/>
</dbReference>